<protein>
    <recommendedName>
        <fullName evidence="14">Peptide O-xylosyltransferase</fullName>
    </recommendedName>
</protein>
<keyword evidence="11" id="KW-0472">Membrane</keyword>
<dbReference type="GO" id="GO:0046872">
    <property type="term" value="F:metal ion binding"/>
    <property type="evidence" value="ECO:0007669"/>
    <property type="project" value="UniProtKB-KW"/>
</dbReference>
<evidence type="ECO:0000256" key="8">
    <source>
        <dbReference type="ARBA" id="ARBA00022968"/>
    </source>
</evidence>
<evidence type="ECO:0000313" key="16">
    <source>
        <dbReference type="Proteomes" id="UP000282985"/>
    </source>
</evidence>
<keyword evidence="10" id="KW-0333">Golgi apparatus</keyword>
<keyword evidence="4" id="KW-0808">Transferase</keyword>
<dbReference type="InterPro" id="IPR043538">
    <property type="entry name" value="XYLT"/>
</dbReference>
<reference evidence="15 16" key="1">
    <citation type="submission" date="2018-11" db="EMBL/GenBank/DDBJ databases">
        <title>Parancylomarina longa gen. nov., sp. nov., isolated from sediments of southern Okinawa.</title>
        <authorList>
            <person name="Fu T."/>
        </authorList>
    </citation>
    <scope>NUCLEOTIDE SEQUENCE [LARGE SCALE GENOMIC DNA]</scope>
    <source>
        <strain evidence="15 16">T3-2 S1-C</strain>
    </source>
</reference>
<name>A0A434AZL1_9BACT</name>
<evidence type="ECO:0000256" key="6">
    <source>
        <dbReference type="ARBA" id="ARBA00022723"/>
    </source>
</evidence>
<keyword evidence="12" id="KW-1015">Disulfide bond</keyword>
<keyword evidence="7" id="KW-0256">Endoplasmic reticulum</keyword>
<dbReference type="GO" id="GO:0050650">
    <property type="term" value="P:chondroitin sulfate proteoglycan biosynthetic process"/>
    <property type="evidence" value="ECO:0007669"/>
    <property type="project" value="TreeGrafter"/>
</dbReference>
<dbReference type="Proteomes" id="UP000282985">
    <property type="component" value="Unassembled WGS sequence"/>
</dbReference>
<evidence type="ECO:0000256" key="4">
    <source>
        <dbReference type="ARBA" id="ARBA00022679"/>
    </source>
</evidence>
<evidence type="ECO:0000256" key="3">
    <source>
        <dbReference type="ARBA" id="ARBA00022676"/>
    </source>
</evidence>
<dbReference type="PANTHER" id="PTHR46025:SF3">
    <property type="entry name" value="XYLOSYLTRANSFERASE OXT"/>
    <property type="match status" value="1"/>
</dbReference>
<evidence type="ECO:0000256" key="12">
    <source>
        <dbReference type="ARBA" id="ARBA00023157"/>
    </source>
</evidence>
<keyword evidence="6" id="KW-0479">Metal-binding</keyword>
<proteinExistence type="predicted"/>
<accession>A0A434AZL1</accession>
<organism evidence="15 16">
    <name type="scientific">Ancylomarina longa</name>
    <dbReference type="NCBI Taxonomy" id="2487017"/>
    <lineage>
        <taxon>Bacteria</taxon>
        <taxon>Pseudomonadati</taxon>
        <taxon>Bacteroidota</taxon>
        <taxon>Bacteroidia</taxon>
        <taxon>Marinilabiliales</taxon>
        <taxon>Marinifilaceae</taxon>
        <taxon>Ancylomarina</taxon>
    </lineage>
</organism>
<evidence type="ECO:0000256" key="7">
    <source>
        <dbReference type="ARBA" id="ARBA00022824"/>
    </source>
</evidence>
<dbReference type="OrthoDB" id="7943907at2"/>
<evidence type="ECO:0000256" key="5">
    <source>
        <dbReference type="ARBA" id="ARBA00022692"/>
    </source>
</evidence>
<evidence type="ECO:0000256" key="10">
    <source>
        <dbReference type="ARBA" id="ARBA00023034"/>
    </source>
</evidence>
<keyword evidence="5" id="KW-0812">Transmembrane</keyword>
<dbReference type="InterPro" id="IPR003406">
    <property type="entry name" value="Glyco_trans_14"/>
</dbReference>
<sequence>MNHGFLITAYKDTPQLYKLVQHLDSKNSYFYIHIDKKSNISDQALIQQLKIKPNVNILENAIPVNWGGFSHLKAILLLIKIALNNGEISYFHTLSGQCFPIKPINEIMNFFEKNKNLEFIDFFKMPTTKLFEGGLNRLQLFRPNDIFNEKGNFFERKTYSLIIKLQKLVHIKRSYPKNFPQLYWGSTWWSLSRDCLEYVIQYIKHNPDFIQRFKHTFCAEEMLFQTIIVNSIFKRNIINENLRYIDWTEKNGNSPSILDETDYNLILNSKKLFARKFDSQISSDLLQKIISNHQLQNTP</sequence>
<evidence type="ECO:0000256" key="1">
    <source>
        <dbReference type="ARBA" id="ARBA00004323"/>
    </source>
</evidence>
<comment type="caution">
    <text evidence="15">The sequence shown here is derived from an EMBL/GenBank/DDBJ whole genome shotgun (WGS) entry which is preliminary data.</text>
</comment>
<dbReference type="PANTHER" id="PTHR46025">
    <property type="entry name" value="XYLOSYLTRANSFERASE OXT"/>
    <property type="match status" value="1"/>
</dbReference>
<evidence type="ECO:0000256" key="11">
    <source>
        <dbReference type="ARBA" id="ARBA00023136"/>
    </source>
</evidence>
<dbReference type="GO" id="GO:0030158">
    <property type="term" value="F:protein xylosyltransferase activity"/>
    <property type="evidence" value="ECO:0007669"/>
    <property type="project" value="InterPro"/>
</dbReference>
<dbReference type="RefSeq" id="WP_127342027.1">
    <property type="nucleotide sequence ID" value="NZ_RJJX01000001.1"/>
</dbReference>
<dbReference type="AlphaFoldDB" id="A0A434AZL1"/>
<keyword evidence="8" id="KW-0735">Signal-anchor</keyword>
<keyword evidence="16" id="KW-1185">Reference proteome</keyword>
<evidence type="ECO:0000313" key="15">
    <source>
        <dbReference type="EMBL" id="RUT79887.1"/>
    </source>
</evidence>
<evidence type="ECO:0000256" key="14">
    <source>
        <dbReference type="ARBA" id="ARBA00042865"/>
    </source>
</evidence>
<evidence type="ECO:0000256" key="2">
    <source>
        <dbReference type="ARBA" id="ARBA00004648"/>
    </source>
</evidence>
<comment type="subcellular location">
    <subcellularLocation>
        <location evidence="2">Endoplasmic reticulum membrane</location>
        <topology evidence="2">Single-pass type II membrane protein</topology>
    </subcellularLocation>
    <subcellularLocation>
        <location evidence="1">Golgi apparatus membrane</location>
        <topology evidence="1">Single-pass type II membrane protein</topology>
    </subcellularLocation>
</comment>
<dbReference type="EMBL" id="RJJX01000001">
    <property type="protein sequence ID" value="RUT79887.1"/>
    <property type="molecule type" value="Genomic_DNA"/>
</dbReference>
<dbReference type="Pfam" id="PF02485">
    <property type="entry name" value="Branch"/>
    <property type="match status" value="1"/>
</dbReference>
<keyword evidence="13" id="KW-0325">Glycoprotein</keyword>
<dbReference type="GO" id="GO:0015012">
    <property type="term" value="P:heparan sulfate proteoglycan biosynthetic process"/>
    <property type="evidence" value="ECO:0007669"/>
    <property type="project" value="TreeGrafter"/>
</dbReference>
<evidence type="ECO:0000256" key="13">
    <source>
        <dbReference type="ARBA" id="ARBA00023180"/>
    </source>
</evidence>
<gene>
    <name evidence="15" type="ORF">DLK05_00595</name>
</gene>
<evidence type="ECO:0000256" key="9">
    <source>
        <dbReference type="ARBA" id="ARBA00022989"/>
    </source>
</evidence>
<keyword evidence="9" id="KW-1133">Transmembrane helix</keyword>
<dbReference type="GO" id="GO:0016020">
    <property type="term" value="C:membrane"/>
    <property type="evidence" value="ECO:0007669"/>
    <property type="project" value="InterPro"/>
</dbReference>
<keyword evidence="3" id="KW-0328">Glycosyltransferase</keyword>